<name>A3IWX6_9CHRO</name>
<protein>
    <submittedName>
        <fullName evidence="1">Uncharacterized protein</fullName>
    </submittedName>
</protein>
<accession>A3IWX6</accession>
<evidence type="ECO:0000313" key="2">
    <source>
        <dbReference type="Proteomes" id="UP000003781"/>
    </source>
</evidence>
<dbReference type="Proteomes" id="UP000003781">
    <property type="component" value="Unassembled WGS sequence"/>
</dbReference>
<gene>
    <name evidence="1" type="ORF">CY0110_23086</name>
</gene>
<dbReference type="EMBL" id="AAXW01000057">
    <property type="protein sequence ID" value="EAZ89027.1"/>
    <property type="molecule type" value="Genomic_DNA"/>
</dbReference>
<comment type="caution">
    <text evidence="1">The sequence shown here is derived from an EMBL/GenBank/DDBJ whole genome shotgun (WGS) entry which is preliminary data.</text>
</comment>
<sequence length="26" mass="3156">MTITKKEITQYNNEENSYILAYIVYL</sequence>
<organism evidence="1 2">
    <name type="scientific">Crocosphaera chwakensis CCY0110</name>
    <dbReference type="NCBI Taxonomy" id="391612"/>
    <lineage>
        <taxon>Bacteria</taxon>
        <taxon>Bacillati</taxon>
        <taxon>Cyanobacteriota</taxon>
        <taxon>Cyanophyceae</taxon>
        <taxon>Oscillatoriophycideae</taxon>
        <taxon>Chroococcales</taxon>
        <taxon>Aphanothecaceae</taxon>
        <taxon>Crocosphaera</taxon>
        <taxon>Crocosphaera chwakensis</taxon>
    </lineage>
</organism>
<dbReference type="AlphaFoldDB" id="A3IWX6"/>
<keyword evidence="2" id="KW-1185">Reference proteome</keyword>
<reference evidence="1 2" key="1">
    <citation type="submission" date="2007-03" db="EMBL/GenBank/DDBJ databases">
        <authorList>
            <person name="Stal L."/>
            <person name="Ferriera S."/>
            <person name="Johnson J."/>
            <person name="Kravitz S."/>
            <person name="Beeson K."/>
            <person name="Sutton G."/>
            <person name="Rogers Y.-H."/>
            <person name="Friedman R."/>
            <person name="Frazier M."/>
            <person name="Venter J.C."/>
        </authorList>
    </citation>
    <scope>NUCLEOTIDE SEQUENCE [LARGE SCALE GENOMIC DNA]</scope>
    <source>
        <strain evidence="1 2">CCY0110</strain>
    </source>
</reference>
<evidence type="ECO:0000313" key="1">
    <source>
        <dbReference type="EMBL" id="EAZ89027.1"/>
    </source>
</evidence>
<proteinExistence type="predicted"/>